<evidence type="ECO:0000313" key="2">
    <source>
        <dbReference type="EMBL" id="AQK39323.1"/>
    </source>
</evidence>
<feature type="region of interest" description="Disordered" evidence="1">
    <location>
        <begin position="96"/>
        <end position="120"/>
    </location>
</feature>
<name>K7TMC5_MAIZE</name>
<feature type="region of interest" description="Disordered" evidence="1">
    <location>
        <begin position="186"/>
        <end position="252"/>
    </location>
</feature>
<gene>
    <name evidence="2" type="ORF">ZEAMMB73_Zm00001d023442</name>
</gene>
<reference evidence="2" key="1">
    <citation type="submission" date="2015-12" db="EMBL/GenBank/DDBJ databases">
        <title>Update maize B73 reference genome by single molecule sequencing technologies.</title>
        <authorList>
            <consortium name="Maize Genome Sequencing Project"/>
            <person name="Ware D."/>
        </authorList>
    </citation>
    <scope>NUCLEOTIDE SEQUENCE</scope>
    <source>
        <tissue evidence="2">Seedling</tissue>
    </source>
</reference>
<proteinExistence type="predicted"/>
<dbReference type="PaxDb" id="4577-AC198371.3_FGP003"/>
<protein>
    <submittedName>
        <fullName evidence="2">Uncharacterized protein</fullName>
    </submittedName>
</protein>
<dbReference type="AlphaFoldDB" id="K7TMC5"/>
<feature type="region of interest" description="Disordered" evidence="1">
    <location>
        <begin position="34"/>
        <end position="55"/>
    </location>
</feature>
<dbReference type="HOGENOM" id="CLU_1104119_0_0_1"/>
<accession>K7TMC5</accession>
<sequence length="252" mass="26230">MDADLGDGGTDADHQWGAGAIICAGWGWGGDCDGTGADDSSPARRRRAPGGGGGAWQPAMAERWCALAQLHAVVVKVDLTVHLAYARQVFDRVPTRSTLSGTAPCSAATHGGADTGPGARDVAAKVDDDLLNSSFLASISRARVVWEWQQQIYGVVADPSSSSLSSSISSEDAVMYVAAASADASETEARAAHVDPEGAPRRAGDGDSEDGGELAALRMEARSRPLRRRGRGRGGALRRERGMVSRGRQCLS</sequence>
<feature type="compositionally biased region" description="Basic and acidic residues" evidence="1">
    <location>
        <begin position="187"/>
        <end position="205"/>
    </location>
</feature>
<evidence type="ECO:0000256" key="1">
    <source>
        <dbReference type="SAM" id="MobiDB-lite"/>
    </source>
</evidence>
<organism evidence="2">
    <name type="scientific">Zea mays</name>
    <name type="common">Maize</name>
    <dbReference type="NCBI Taxonomy" id="4577"/>
    <lineage>
        <taxon>Eukaryota</taxon>
        <taxon>Viridiplantae</taxon>
        <taxon>Streptophyta</taxon>
        <taxon>Embryophyta</taxon>
        <taxon>Tracheophyta</taxon>
        <taxon>Spermatophyta</taxon>
        <taxon>Magnoliopsida</taxon>
        <taxon>Liliopsida</taxon>
        <taxon>Poales</taxon>
        <taxon>Poaceae</taxon>
        <taxon>PACMAD clade</taxon>
        <taxon>Panicoideae</taxon>
        <taxon>Andropogonodae</taxon>
        <taxon>Andropogoneae</taxon>
        <taxon>Tripsacinae</taxon>
        <taxon>Zea</taxon>
    </lineage>
</organism>
<dbReference type="InParanoid" id="K7TMC5"/>
<dbReference type="EMBL" id="CM000786">
    <property type="protein sequence ID" value="AQK39323.1"/>
    <property type="molecule type" value="Genomic_DNA"/>
</dbReference>